<organism evidence="5 6">
    <name type="scientific">Neolewinella xylanilytica</name>
    <dbReference type="NCBI Taxonomy" id="1514080"/>
    <lineage>
        <taxon>Bacteria</taxon>
        <taxon>Pseudomonadati</taxon>
        <taxon>Bacteroidota</taxon>
        <taxon>Saprospiria</taxon>
        <taxon>Saprospirales</taxon>
        <taxon>Lewinellaceae</taxon>
        <taxon>Neolewinella</taxon>
    </lineage>
</organism>
<evidence type="ECO:0000313" key="5">
    <source>
        <dbReference type="EMBL" id="PPK85502.1"/>
    </source>
</evidence>
<proteinExistence type="inferred from homology"/>
<dbReference type="Gene3D" id="3.40.50.720">
    <property type="entry name" value="NAD(P)-binding Rossmann-like Domain"/>
    <property type="match status" value="1"/>
</dbReference>
<dbReference type="Gene3D" id="3.30.360.10">
    <property type="entry name" value="Dihydrodipicolinate Reductase, domain 2"/>
    <property type="match status" value="1"/>
</dbReference>
<dbReference type="GO" id="GO:0016491">
    <property type="term" value="F:oxidoreductase activity"/>
    <property type="evidence" value="ECO:0007669"/>
    <property type="project" value="UniProtKB-KW"/>
</dbReference>
<dbReference type="RefSeq" id="WP_170067677.1">
    <property type="nucleotide sequence ID" value="NZ_PTJC01000006.1"/>
</dbReference>
<keyword evidence="6" id="KW-1185">Reference proteome</keyword>
<keyword evidence="2" id="KW-0560">Oxidoreductase</keyword>
<dbReference type="InterPro" id="IPR050984">
    <property type="entry name" value="Gfo/Idh/MocA_domain"/>
</dbReference>
<gene>
    <name evidence="5" type="ORF">CLV84_2401</name>
</gene>
<dbReference type="Pfam" id="PF22725">
    <property type="entry name" value="GFO_IDH_MocA_C3"/>
    <property type="match status" value="1"/>
</dbReference>
<dbReference type="Proteomes" id="UP000237662">
    <property type="component" value="Unassembled WGS sequence"/>
</dbReference>
<dbReference type="InterPro" id="IPR036291">
    <property type="entry name" value="NAD(P)-bd_dom_sf"/>
</dbReference>
<dbReference type="InterPro" id="IPR000683">
    <property type="entry name" value="Gfo/Idh/MocA-like_OxRdtase_N"/>
</dbReference>
<dbReference type="InterPro" id="IPR055170">
    <property type="entry name" value="GFO_IDH_MocA-like_dom"/>
</dbReference>
<evidence type="ECO:0000256" key="2">
    <source>
        <dbReference type="ARBA" id="ARBA00023002"/>
    </source>
</evidence>
<evidence type="ECO:0000313" key="6">
    <source>
        <dbReference type="Proteomes" id="UP000237662"/>
    </source>
</evidence>
<evidence type="ECO:0000259" key="4">
    <source>
        <dbReference type="Pfam" id="PF22725"/>
    </source>
</evidence>
<feature type="domain" description="Gfo/Idh/MocA-like oxidoreductase N-terminal" evidence="3">
    <location>
        <begin position="4"/>
        <end position="120"/>
    </location>
</feature>
<dbReference type="AlphaFoldDB" id="A0A2S6I2T8"/>
<evidence type="ECO:0000256" key="1">
    <source>
        <dbReference type="ARBA" id="ARBA00010928"/>
    </source>
</evidence>
<reference evidence="5 6" key="1">
    <citation type="submission" date="2018-02" db="EMBL/GenBank/DDBJ databases">
        <title>Genomic Encyclopedia of Archaeal and Bacterial Type Strains, Phase II (KMG-II): from individual species to whole genera.</title>
        <authorList>
            <person name="Goeker M."/>
        </authorList>
    </citation>
    <scope>NUCLEOTIDE SEQUENCE [LARGE SCALE GENOMIC DNA]</scope>
    <source>
        <strain evidence="5 6">DSM 29526</strain>
    </source>
</reference>
<dbReference type="PANTHER" id="PTHR22604">
    <property type="entry name" value="OXIDOREDUCTASES"/>
    <property type="match status" value="1"/>
</dbReference>
<evidence type="ECO:0000259" key="3">
    <source>
        <dbReference type="Pfam" id="PF01408"/>
    </source>
</evidence>
<dbReference type="EMBL" id="PTJC01000006">
    <property type="protein sequence ID" value="PPK85502.1"/>
    <property type="molecule type" value="Genomic_DNA"/>
</dbReference>
<dbReference type="Pfam" id="PF01408">
    <property type="entry name" value="GFO_IDH_MocA"/>
    <property type="match status" value="1"/>
</dbReference>
<dbReference type="PANTHER" id="PTHR22604:SF105">
    <property type="entry name" value="TRANS-1,2-DIHYDROBENZENE-1,2-DIOL DEHYDROGENASE"/>
    <property type="match status" value="1"/>
</dbReference>
<feature type="domain" description="GFO/IDH/MocA-like oxidoreductase" evidence="4">
    <location>
        <begin position="132"/>
        <end position="249"/>
    </location>
</feature>
<dbReference type="SUPFAM" id="SSF55347">
    <property type="entry name" value="Glyceraldehyde-3-phosphate dehydrogenase-like, C-terminal domain"/>
    <property type="match status" value="1"/>
</dbReference>
<accession>A0A2S6I2T8</accession>
<name>A0A2S6I2T8_9BACT</name>
<comment type="caution">
    <text evidence="5">The sequence shown here is derived from an EMBL/GenBank/DDBJ whole genome shotgun (WGS) entry which is preliminary data.</text>
</comment>
<sequence>MATFNWAILGLGNIARKFAEDLQRIDDAKLVAVGSRSLERARAFAEDFGAEHAAGTYEAAFDGPKIDAVYIATPHTGHRELTLRCLERGIPVLCEKPLGLNLNEVESMVAAARGSNTYLMEALWSCFIPSIVEMKELVDRGGIGTLEGVRADFGFRGQPRDDFDRDRLYNPALGGGALLDIGIYPVWLAQFLFGVPDEIHATARLTDLGADIDTQVTLKYPGGRLAHCYSTLLGETKTDALLLGTEGELHIHGRFHHAQGFSVLRGTDEPPENHYRSYEGNGYQFEAMAVMEDVRAGRKESTRWSLDDSLLLHRTLTRVRELIGVRYPGE</sequence>
<protein>
    <submittedName>
        <fullName evidence="5">Putative dehydrogenase</fullName>
    </submittedName>
</protein>
<comment type="similarity">
    <text evidence="1">Belongs to the Gfo/Idh/MocA family.</text>
</comment>
<dbReference type="GO" id="GO:0000166">
    <property type="term" value="F:nucleotide binding"/>
    <property type="evidence" value="ECO:0007669"/>
    <property type="project" value="InterPro"/>
</dbReference>
<dbReference type="SUPFAM" id="SSF51735">
    <property type="entry name" value="NAD(P)-binding Rossmann-fold domains"/>
    <property type="match status" value="1"/>
</dbReference>